<gene>
    <name evidence="1" type="ORF">CRM92_05800</name>
</gene>
<dbReference type="InterPro" id="IPR009097">
    <property type="entry name" value="Cyclic_Pdiesterase"/>
</dbReference>
<dbReference type="Gene3D" id="3.90.1140.10">
    <property type="entry name" value="Cyclic phosphodiesterase"/>
    <property type="match status" value="1"/>
</dbReference>
<sequence>MTVKNTCENLSHTEESPTLHPGQRYLSLIAHVNGPLGQRLVDWKKRTGMTLPTDLSNHVTVYVSELTEQNENDWRSDALAHSLAAIGAAQARAGGVCTFRPNSEIEYLDVILGADTFAELHGACVQELGQWASPFPYVPHITLGRSLMPDQVRQAHRIFDNLPEQERSFTVDTLHVYAYDGADWEPLGALSLQS</sequence>
<evidence type="ECO:0000313" key="1">
    <source>
        <dbReference type="EMBL" id="PEN16200.1"/>
    </source>
</evidence>
<dbReference type="SUPFAM" id="SSF55144">
    <property type="entry name" value="LigT-like"/>
    <property type="match status" value="1"/>
</dbReference>
<protein>
    <recommendedName>
        <fullName evidence="3">2'-5' RNA ligase family protein</fullName>
    </recommendedName>
</protein>
<name>A0A2A8D5P4_9MICC</name>
<accession>A0A2A8D5P4</accession>
<proteinExistence type="predicted"/>
<dbReference type="AlphaFoldDB" id="A0A2A8D5P4"/>
<dbReference type="Proteomes" id="UP000219947">
    <property type="component" value="Unassembled WGS sequence"/>
</dbReference>
<dbReference type="Pfam" id="PF13563">
    <property type="entry name" value="2_5_RNA_ligase2"/>
    <property type="match status" value="1"/>
</dbReference>
<evidence type="ECO:0008006" key="3">
    <source>
        <dbReference type="Google" id="ProtNLM"/>
    </source>
</evidence>
<comment type="caution">
    <text evidence="1">The sequence shown here is derived from an EMBL/GenBank/DDBJ whole genome shotgun (WGS) entry which is preliminary data.</text>
</comment>
<evidence type="ECO:0000313" key="2">
    <source>
        <dbReference type="Proteomes" id="UP000219947"/>
    </source>
</evidence>
<keyword evidence="2" id="KW-1185">Reference proteome</keyword>
<organism evidence="1 2">
    <name type="scientific">Rothia dentocariosa</name>
    <dbReference type="NCBI Taxonomy" id="2047"/>
    <lineage>
        <taxon>Bacteria</taxon>
        <taxon>Bacillati</taxon>
        <taxon>Actinomycetota</taxon>
        <taxon>Actinomycetes</taxon>
        <taxon>Micrococcales</taxon>
        <taxon>Micrococcaceae</taxon>
        <taxon>Rothia</taxon>
    </lineage>
</organism>
<dbReference type="RefSeq" id="WP_098042618.1">
    <property type="nucleotide sequence ID" value="NZ_PDEV01000002.1"/>
</dbReference>
<reference evidence="1" key="1">
    <citation type="submission" date="2017-10" db="EMBL/GenBank/DDBJ databases">
        <title>Kefir isolates.</title>
        <authorList>
            <person name="Kim Y."/>
            <person name="Blasche S."/>
        </authorList>
    </citation>
    <scope>NUCLEOTIDE SEQUENCE [LARGE SCALE GENOMIC DNA]</scope>
    <source>
        <strain evidence="1">OG2-2</strain>
    </source>
</reference>
<dbReference type="EMBL" id="PDEV01000002">
    <property type="protein sequence ID" value="PEN16200.1"/>
    <property type="molecule type" value="Genomic_DNA"/>
</dbReference>